<dbReference type="CDD" id="cd04647">
    <property type="entry name" value="LbH_MAT_like"/>
    <property type="match status" value="1"/>
</dbReference>
<evidence type="ECO:0000256" key="2">
    <source>
        <dbReference type="ARBA" id="ARBA00022679"/>
    </source>
</evidence>
<dbReference type="InterPro" id="IPR001173">
    <property type="entry name" value="Glyco_trans_2-like"/>
</dbReference>
<dbReference type="Gene3D" id="2.160.10.10">
    <property type="entry name" value="Hexapeptide repeat proteins"/>
    <property type="match status" value="1"/>
</dbReference>
<dbReference type="EMBL" id="JAPCKK010000034">
    <property type="protein sequence ID" value="MDP4099407.1"/>
    <property type="molecule type" value="Genomic_DNA"/>
</dbReference>
<keyword evidence="2 4" id="KW-0808">Transferase</keyword>
<sequence length="486" mass="53979">MSIQPGFKQLGEGSYVHPGGVVEGTDYISVGRQVVLPAPHWINVQPGVGIDEASPPVLSIGDGCRIGPGLTIDASNSVKLESKVMIGKNVYITDKIPYEVGDDPLQMGYKERAAGELIIGEGTLVDSGAVVEGNLRIGRGCIIRPNSVVLQDVPDYCEVLGSPARVIKVFMPHLNNWAFAADEEEAKKLLEQRSNHPLLSICIPTYNRAANLDQCLLSIFSQIGETPFIQVDVSDNASTDGTPDVVQRYLEKYSNLRYSRNDTNLGADRNVLKVLDGARGSFIKLQGDDDYFVPGTISPLLSAIQLHSDCGVIHINVLNGDGRIIGGEGAESYLGQISYAATFMTAMILRREDWHRLEDKTRFIDSSLNQFYLQFAILCDINPKYAIINSSMFTYAGNPPNDYNMGEVFVRGYLDILGHFEGRGLSEEAIKRDKERLMRSFLMPAYHWNRRHFAPENTAGFEEVFTEYYKDEPYYQELLEGIRSAE</sequence>
<dbReference type="RefSeq" id="WP_305757020.1">
    <property type="nucleotide sequence ID" value="NZ_JAPCKK010000034.1"/>
</dbReference>
<dbReference type="EC" id="2.4.-.-" evidence="4"/>
<dbReference type="PANTHER" id="PTHR23416:SF23">
    <property type="entry name" value="ACETYLTRANSFERASE C18B11.09C-RELATED"/>
    <property type="match status" value="1"/>
</dbReference>
<comment type="similarity">
    <text evidence="1">Belongs to the transferase hexapeptide repeat family.</text>
</comment>
<dbReference type="Proteomes" id="UP001241848">
    <property type="component" value="Unassembled WGS sequence"/>
</dbReference>
<organism evidence="4 5">
    <name type="scientific">Paenibacillus zeirhizosphaerae</name>
    <dbReference type="NCBI Taxonomy" id="2987519"/>
    <lineage>
        <taxon>Bacteria</taxon>
        <taxon>Bacillati</taxon>
        <taxon>Bacillota</taxon>
        <taxon>Bacilli</taxon>
        <taxon>Bacillales</taxon>
        <taxon>Paenibacillaceae</taxon>
        <taxon>Paenibacillus</taxon>
    </lineage>
</organism>
<dbReference type="GO" id="GO:0016757">
    <property type="term" value="F:glycosyltransferase activity"/>
    <property type="evidence" value="ECO:0007669"/>
    <property type="project" value="UniProtKB-KW"/>
</dbReference>
<evidence type="ECO:0000313" key="4">
    <source>
        <dbReference type="EMBL" id="MDP4099407.1"/>
    </source>
</evidence>
<proteinExistence type="inferred from homology"/>
<accession>A0ABT9FXG1</accession>
<dbReference type="CDD" id="cd00761">
    <property type="entry name" value="Glyco_tranf_GTA_type"/>
    <property type="match status" value="1"/>
</dbReference>
<evidence type="ECO:0000313" key="5">
    <source>
        <dbReference type="Proteomes" id="UP001241848"/>
    </source>
</evidence>
<dbReference type="Pfam" id="PF00132">
    <property type="entry name" value="Hexapep"/>
    <property type="match status" value="1"/>
</dbReference>
<dbReference type="InterPro" id="IPR029044">
    <property type="entry name" value="Nucleotide-diphossugar_trans"/>
</dbReference>
<keyword evidence="5" id="KW-1185">Reference proteome</keyword>
<dbReference type="SUPFAM" id="SSF53448">
    <property type="entry name" value="Nucleotide-diphospho-sugar transferases"/>
    <property type="match status" value="1"/>
</dbReference>
<dbReference type="InterPro" id="IPR051159">
    <property type="entry name" value="Hexapeptide_acetyltransf"/>
</dbReference>
<evidence type="ECO:0000259" key="3">
    <source>
        <dbReference type="Pfam" id="PF00535"/>
    </source>
</evidence>
<name>A0ABT9FXG1_9BACL</name>
<dbReference type="InterPro" id="IPR011004">
    <property type="entry name" value="Trimer_LpxA-like_sf"/>
</dbReference>
<comment type="caution">
    <text evidence="4">The sequence shown here is derived from an EMBL/GenBank/DDBJ whole genome shotgun (WGS) entry which is preliminary data.</text>
</comment>
<dbReference type="Pfam" id="PF00535">
    <property type="entry name" value="Glycos_transf_2"/>
    <property type="match status" value="1"/>
</dbReference>
<dbReference type="PANTHER" id="PTHR23416">
    <property type="entry name" value="SIALIC ACID SYNTHASE-RELATED"/>
    <property type="match status" value="1"/>
</dbReference>
<feature type="domain" description="Glycosyltransferase 2-like" evidence="3">
    <location>
        <begin position="200"/>
        <end position="309"/>
    </location>
</feature>
<dbReference type="InterPro" id="IPR001451">
    <property type="entry name" value="Hexapep"/>
</dbReference>
<protein>
    <submittedName>
        <fullName evidence="4">Glycosyltransferase</fullName>
        <ecNumber evidence="4">2.4.-.-</ecNumber>
    </submittedName>
</protein>
<keyword evidence="4" id="KW-0328">Glycosyltransferase</keyword>
<dbReference type="SUPFAM" id="SSF51161">
    <property type="entry name" value="Trimeric LpxA-like enzymes"/>
    <property type="match status" value="1"/>
</dbReference>
<reference evidence="4 5" key="1">
    <citation type="submission" date="2022-10" db="EMBL/GenBank/DDBJ databases">
        <title>Paenibacillus description and whole genome data of maize root bacterial community.</title>
        <authorList>
            <person name="Marton D."/>
            <person name="Farkas M."/>
            <person name="Cserhati M."/>
        </authorList>
    </citation>
    <scope>NUCLEOTIDE SEQUENCE [LARGE SCALE GENOMIC DNA]</scope>
    <source>
        <strain evidence="4 5">P96</strain>
    </source>
</reference>
<dbReference type="Gene3D" id="3.90.550.10">
    <property type="entry name" value="Spore Coat Polysaccharide Biosynthesis Protein SpsA, Chain A"/>
    <property type="match status" value="1"/>
</dbReference>
<gene>
    <name evidence="4" type="ORF">OIN60_22070</name>
</gene>
<evidence type="ECO:0000256" key="1">
    <source>
        <dbReference type="ARBA" id="ARBA00007274"/>
    </source>
</evidence>